<feature type="domain" description="FHA" evidence="7">
    <location>
        <begin position="301"/>
        <end position="350"/>
    </location>
</feature>
<name>A0A0J6VFZ9_9MYCO</name>
<dbReference type="PROSITE" id="PS50006">
    <property type="entry name" value="FHA_DOMAIN"/>
    <property type="match status" value="1"/>
</dbReference>
<dbReference type="InterPro" id="IPR051677">
    <property type="entry name" value="AfsR-DnrI-RedD_regulator"/>
</dbReference>
<comment type="caution">
    <text evidence="9">The sequence shown here is derived from an EMBL/GenBank/DDBJ whole genome shotgun (WGS) entry which is preliminary data.</text>
</comment>
<dbReference type="SUPFAM" id="SSF46894">
    <property type="entry name" value="C-terminal effector domain of the bipartite response regulators"/>
    <property type="match status" value="1"/>
</dbReference>
<dbReference type="Pfam" id="PF03704">
    <property type="entry name" value="BTAD"/>
    <property type="match status" value="1"/>
</dbReference>
<dbReference type="SMART" id="SM00862">
    <property type="entry name" value="Trans_reg_C"/>
    <property type="match status" value="1"/>
</dbReference>
<dbReference type="SUPFAM" id="SSF49879">
    <property type="entry name" value="SMAD/FHA domain"/>
    <property type="match status" value="1"/>
</dbReference>
<evidence type="ECO:0000256" key="2">
    <source>
        <dbReference type="ARBA" id="ARBA00022553"/>
    </source>
</evidence>
<dbReference type="Gene3D" id="1.10.10.10">
    <property type="entry name" value="Winged helix-like DNA-binding domain superfamily/Winged helix DNA-binding domain"/>
    <property type="match status" value="1"/>
</dbReference>
<evidence type="ECO:0000259" key="7">
    <source>
        <dbReference type="PROSITE" id="PS50006"/>
    </source>
</evidence>
<dbReference type="SMART" id="SM01043">
    <property type="entry name" value="BTAD"/>
    <property type="match status" value="1"/>
</dbReference>
<dbReference type="InterPro" id="IPR036388">
    <property type="entry name" value="WH-like_DNA-bd_sf"/>
</dbReference>
<protein>
    <submittedName>
        <fullName evidence="9">Transcriptional regulatory protein EmbR</fullName>
    </submittedName>
</protein>
<evidence type="ECO:0000256" key="6">
    <source>
        <dbReference type="PROSITE-ProRule" id="PRU01091"/>
    </source>
</evidence>
<evidence type="ECO:0000313" key="10">
    <source>
        <dbReference type="Proteomes" id="UP000036513"/>
    </source>
</evidence>
<dbReference type="Gene3D" id="1.25.40.10">
    <property type="entry name" value="Tetratricopeptide repeat domain"/>
    <property type="match status" value="1"/>
</dbReference>
<dbReference type="PANTHER" id="PTHR35807">
    <property type="entry name" value="TRANSCRIPTIONAL REGULATOR REDD-RELATED"/>
    <property type="match status" value="1"/>
</dbReference>
<dbReference type="RefSeq" id="WP_048472866.1">
    <property type="nucleotide sequence ID" value="NZ_JYNL01000064.1"/>
</dbReference>
<dbReference type="FunFam" id="1.25.40.10:FF:000222">
    <property type="entry name" value="SARP family transcriptional regulator"/>
    <property type="match status" value="1"/>
</dbReference>
<evidence type="ECO:0000256" key="3">
    <source>
        <dbReference type="ARBA" id="ARBA00023015"/>
    </source>
</evidence>
<accession>A0A0J6VFZ9</accession>
<dbReference type="PROSITE" id="PS51755">
    <property type="entry name" value="OMPR_PHOB"/>
    <property type="match status" value="1"/>
</dbReference>
<dbReference type="SUPFAM" id="SSF48452">
    <property type="entry name" value="TPR-like"/>
    <property type="match status" value="1"/>
</dbReference>
<dbReference type="CDD" id="cd15831">
    <property type="entry name" value="BTAD"/>
    <property type="match status" value="1"/>
</dbReference>
<evidence type="ECO:0000256" key="5">
    <source>
        <dbReference type="ARBA" id="ARBA00023163"/>
    </source>
</evidence>
<dbReference type="PANTHER" id="PTHR35807:SF1">
    <property type="entry name" value="TRANSCRIPTIONAL REGULATOR REDD"/>
    <property type="match status" value="1"/>
</dbReference>
<dbReference type="SMART" id="SM00240">
    <property type="entry name" value="FHA"/>
    <property type="match status" value="1"/>
</dbReference>
<dbReference type="SMR" id="A0A0J6VFZ9"/>
<gene>
    <name evidence="9" type="primary">embR_2</name>
    <name evidence="9" type="ORF">MCHLDSM_04823</name>
</gene>
<keyword evidence="3" id="KW-0805">Transcription regulation</keyword>
<dbReference type="EMBL" id="JYNL01000064">
    <property type="protein sequence ID" value="KMO69940.1"/>
    <property type="molecule type" value="Genomic_DNA"/>
</dbReference>
<keyword evidence="5" id="KW-0804">Transcription</keyword>
<dbReference type="Pfam" id="PF00498">
    <property type="entry name" value="FHA"/>
    <property type="match status" value="1"/>
</dbReference>
<organism evidence="9 10">
    <name type="scientific">Mycolicibacterium chlorophenolicum</name>
    <dbReference type="NCBI Taxonomy" id="37916"/>
    <lineage>
        <taxon>Bacteria</taxon>
        <taxon>Bacillati</taxon>
        <taxon>Actinomycetota</taxon>
        <taxon>Actinomycetes</taxon>
        <taxon>Mycobacteriales</taxon>
        <taxon>Mycobacteriaceae</taxon>
        <taxon>Mycolicibacterium</taxon>
    </lineage>
</organism>
<dbReference type="AlphaFoldDB" id="A0A0J6VFZ9"/>
<sequence>MASSSTFALLGPFQMTVGDTPVALGTPKQRAVLAALVLHRNRPVTTDALIDAVWGEGAPPEARASLHAYVSNLRRLMRTAGADERRLLEKASPGYRLTVADDAVDLGRFVTARTAGLEAAAAGRFAEASRHLSVALAQWQGEFLEDLSGFAFVETHAVALTEDRISAHTVWAQAEIACGRAASVIGELEDLVTRHPYREPLWEQLMSAYYLERRQSDALDAYRRVKTVLADDLGIDPDPVLQDLHERILRQAPLNIEGTARKTAADTMIATVNRSALPATSRPARLRSATGTSHHVADTVTRIGRQSDNDIVLADPRVSRYHAVIVGSGPGHVIIDADSANGVVVEGRRIDGSTALTDGDRITIGDGEFVFEVDEPAG</sequence>
<dbReference type="PATRIC" id="fig|37916.4.peg.4829"/>
<dbReference type="Pfam" id="PF00486">
    <property type="entry name" value="Trans_reg_C"/>
    <property type="match status" value="1"/>
</dbReference>
<dbReference type="CDD" id="cd00060">
    <property type="entry name" value="FHA"/>
    <property type="match status" value="1"/>
</dbReference>
<dbReference type="InterPro" id="IPR016032">
    <property type="entry name" value="Sig_transdc_resp-reg_C-effctor"/>
</dbReference>
<keyword evidence="4 6" id="KW-0238">DNA-binding</keyword>
<evidence type="ECO:0000259" key="8">
    <source>
        <dbReference type="PROSITE" id="PS51755"/>
    </source>
</evidence>
<keyword evidence="10" id="KW-1185">Reference proteome</keyword>
<dbReference type="InterPro" id="IPR001867">
    <property type="entry name" value="OmpR/PhoB-type_DNA-bd"/>
</dbReference>
<dbReference type="CDD" id="cd00383">
    <property type="entry name" value="trans_reg_C"/>
    <property type="match status" value="1"/>
</dbReference>
<dbReference type="InterPro" id="IPR000253">
    <property type="entry name" value="FHA_dom"/>
</dbReference>
<evidence type="ECO:0000256" key="4">
    <source>
        <dbReference type="ARBA" id="ARBA00023125"/>
    </source>
</evidence>
<dbReference type="Gene3D" id="2.60.200.20">
    <property type="match status" value="1"/>
</dbReference>
<feature type="DNA-binding region" description="OmpR/PhoB-type" evidence="6">
    <location>
        <begin position="1"/>
        <end position="99"/>
    </location>
</feature>
<dbReference type="STRING" id="37916.MCHLDSM_04823"/>
<evidence type="ECO:0000256" key="1">
    <source>
        <dbReference type="ARBA" id="ARBA00005820"/>
    </source>
</evidence>
<dbReference type="GO" id="GO:0006355">
    <property type="term" value="P:regulation of DNA-templated transcription"/>
    <property type="evidence" value="ECO:0007669"/>
    <property type="project" value="InterPro"/>
</dbReference>
<dbReference type="InterPro" id="IPR008984">
    <property type="entry name" value="SMAD_FHA_dom_sf"/>
</dbReference>
<proteinExistence type="inferred from homology"/>
<dbReference type="FunFam" id="1.10.10.10:FF:000528">
    <property type="entry name" value="Transcriptional regulatory protein EmbR"/>
    <property type="match status" value="1"/>
</dbReference>
<evidence type="ECO:0000313" key="9">
    <source>
        <dbReference type="EMBL" id="KMO69940.1"/>
    </source>
</evidence>
<dbReference type="InterPro" id="IPR005158">
    <property type="entry name" value="BTAD"/>
</dbReference>
<reference evidence="9 10" key="1">
    <citation type="journal article" date="2015" name="Genome Biol. Evol.">
        <title>Characterization of Three Mycobacterium spp. with Potential Use in Bioremediation by Genome Sequencing and Comparative Genomics.</title>
        <authorList>
            <person name="Das S."/>
            <person name="Pettersson B.M."/>
            <person name="Behra P.R."/>
            <person name="Ramesh M."/>
            <person name="Dasgupta S."/>
            <person name="Bhattacharya A."/>
            <person name="Kirsebom L.A."/>
        </authorList>
    </citation>
    <scope>NUCLEOTIDE SEQUENCE [LARGE SCALE GENOMIC DNA]</scope>
    <source>
        <strain evidence="9 10">DSM 43826</strain>
    </source>
</reference>
<dbReference type="InterPro" id="IPR011990">
    <property type="entry name" value="TPR-like_helical_dom_sf"/>
</dbReference>
<keyword evidence="2" id="KW-0597">Phosphoprotein</keyword>
<dbReference type="Proteomes" id="UP000036513">
    <property type="component" value="Unassembled WGS sequence"/>
</dbReference>
<feature type="domain" description="OmpR/PhoB-type" evidence="8">
    <location>
        <begin position="1"/>
        <end position="99"/>
    </location>
</feature>
<dbReference type="GO" id="GO:0003677">
    <property type="term" value="F:DNA binding"/>
    <property type="evidence" value="ECO:0007669"/>
    <property type="project" value="UniProtKB-UniRule"/>
</dbReference>
<comment type="similarity">
    <text evidence="1">Belongs to the AfsR/DnrI/RedD regulatory family.</text>
</comment>
<dbReference type="GO" id="GO:0000160">
    <property type="term" value="P:phosphorelay signal transduction system"/>
    <property type="evidence" value="ECO:0007669"/>
    <property type="project" value="InterPro"/>
</dbReference>